<feature type="compositionally biased region" description="Low complexity" evidence="1">
    <location>
        <begin position="890"/>
        <end position="901"/>
    </location>
</feature>
<gene>
    <name evidence="3" type="ORF">GCM10008985_15310</name>
    <name evidence="4" type="ORF">MUK72_17770</name>
</gene>
<dbReference type="InterPro" id="IPR027417">
    <property type="entry name" value="P-loop_NTPase"/>
</dbReference>
<dbReference type="SUPFAM" id="SSF52540">
    <property type="entry name" value="P-loop containing nucleoside triphosphate hydrolases"/>
    <property type="match status" value="1"/>
</dbReference>
<evidence type="ECO:0000313" key="4">
    <source>
        <dbReference type="EMBL" id="UOO97228.1"/>
    </source>
</evidence>
<geneLocation type="plasmid" evidence="4 5">
    <name>unnamed3</name>
</geneLocation>
<evidence type="ECO:0000259" key="2">
    <source>
        <dbReference type="Pfam" id="PF01935"/>
    </source>
</evidence>
<dbReference type="Proteomes" id="UP000830542">
    <property type="component" value="Plasmid unnamed3"/>
</dbReference>
<dbReference type="Pfam" id="PF14520">
    <property type="entry name" value="HHH_5"/>
    <property type="match status" value="1"/>
</dbReference>
<protein>
    <submittedName>
        <fullName evidence="4">Helix-hairpin-helix domain-containing protein</fullName>
    </submittedName>
</protein>
<dbReference type="InterPro" id="IPR002789">
    <property type="entry name" value="HerA_central"/>
</dbReference>
<keyword evidence="5" id="KW-1185">Reference proteome</keyword>
<feature type="compositionally biased region" description="Basic and acidic residues" evidence="1">
    <location>
        <begin position="906"/>
        <end position="921"/>
    </location>
</feature>
<accession>A0AAV3SH60</accession>
<dbReference type="GO" id="GO:0000166">
    <property type="term" value="F:nucleotide binding"/>
    <property type="evidence" value="ECO:0007669"/>
    <property type="project" value="InterPro"/>
</dbReference>
<dbReference type="RefSeq" id="WP_244706679.1">
    <property type="nucleotide sequence ID" value="NZ_BAAADN010000024.1"/>
</dbReference>
<reference evidence="3" key="1">
    <citation type="journal article" date="2014" name="Int. J. Syst. Evol. Microbiol.">
        <title>Complete genome sequence of Corynebacterium casei LMG S-19264T (=DSM 44701T), isolated from a smear-ripened cheese.</title>
        <authorList>
            <consortium name="US DOE Joint Genome Institute (JGI-PGF)"/>
            <person name="Walter F."/>
            <person name="Albersmeier A."/>
            <person name="Kalinowski J."/>
            <person name="Ruckert C."/>
        </authorList>
    </citation>
    <scope>NUCLEOTIDE SEQUENCE</scope>
    <source>
        <strain evidence="3">JCM 12289</strain>
    </source>
</reference>
<dbReference type="AlphaFoldDB" id="A0AAV3SH60"/>
<feature type="compositionally biased region" description="Acidic residues" evidence="1">
    <location>
        <begin position="856"/>
        <end position="873"/>
    </location>
</feature>
<dbReference type="KEGG" id="hdo:MUK72_17770"/>
<dbReference type="GeneID" id="71763736"/>
<evidence type="ECO:0000313" key="5">
    <source>
        <dbReference type="Proteomes" id="UP000830542"/>
    </source>
</evidence>
<proteinExistence type="predicted"/>
<name>A0AAV3SH60_HALDO</name>
<dbReference type="Proteomes" id="UP001500962">
    <property type="component" value="Unassembled WGS sequence"/>
</dbReference>
<evidence type="ECO:0000313" key="3">
    <source>
        <dbReference type="EMBL" id="GAA0459861.1"/>
    </source>
</evidence>
<keyword evidence="4" id="KW-0614">Plasmid</keyword>
<dbReference type="InterPro" id="IPR010995">
    <property type="entry name" value="DNA_repair_Rad51/TF_NusA_a-hlx"/>
</dbReference>
<organism evidence="3 6">
    <name type="scientific">Halococcus dombrowskii</name>
    <dbReference type="NCBI Taxonomy" id="179637"/>
    <lineage>
        <taxon>Archaea</taxon>
        <taxon>Methanobacteriati</taxon>
        <taxon>Methanobacteriota</taxon>
        <taxon>Stenosarchaea group</taxon>
        <taxon>Halobacteria</taxon>
        <taxon>Halobacteriales</taxon>
        <taxon>Halococcaceae</taxon>
        <taxon>Halococcus</taxon>
    </lineage>
</organism>
<feature type="region of interest" description="Disordered" evidence="1">
    <location>
        <begin position="837"/>
        <end position="921"/>
    </location>
</feature>
<feature type="compositionally biased region" description="Acidic residues" evidence="1">
    <location>
        <begin position="688"/>
        <end position="698"/>
    </location>
</feature>
<feature type="region of interest" description="Disordered" evidence="1">
    <location>
        <begin position="652"/>
        <end position="671"/>
    </location>
</feature>
<feature type="region of interest" description="Disordered" evidence="1">
    <location>
        <begin position="679"/>
        <end position="779"/>
    </location>
</feature>
<feature type="compositionally biased region" description="Low complexity" evidence="1">
    <location>
        <begin position="703"/>
        <end position="713"/>
    </location>
</feature>
<dbReference type="PANTHER" id="PTHR30121:SF6">
    <property type="entry name" value="SLR6007 PROTEIN"/>
    <property type="match status" value="1"/>
</dbReference>
<dbReference type="SUPFAM" id="SSF47794">
    <property type="entry name" value="Rad51 N-terminal domain-like"/>
    <property type="match status" value="2"/>
</dbReference>
<dbReference type="EMBL" id="CP095008">
    <property type="protein sequence ID" value="UOO97228.1"/>
    <property type="molecule type" value="Genomic_DNA"/>
</dbReference>
<evidence type="ECO:0000256" key="1">
    <source>
        <dbReference type="SAM" id="MobiDB-lite"/>
    </source>
</evidence>
<dbReference type="Gene3D" id="1.10.150.20">
    <property type="entry name" value="5' to 3' exonuclease, C-terminal subdomain"/>
    <property type="match status" value="2"/>
</dbReference>
<evidence type="ECO:0000313" key="6">
    <source>
        <dbReference type="Proteomes" id="UP001500962"/>
    </source>
</evidence>
<dbReference type="Gene3D" id="3.40.50.300">
    <property type="entry name" value="P-loop containing nucleotide triphosphate hydrolases"/>
    <property type="match status" value="2"/>
</dbReference>
<dbReference type="PANTHER" id="PTHR30121">
    <property type="entry name" value="UNCHARACTERIZED PROTEIN YJGR-RELATED"/>
    <property type="match status" value="1"/>
</dbReference>
<dbReference type="InterPro" id="IPR051162">
    <property type="entry name" value="T4SS_component"/>
</dbReference>
<dbReference type="Pfam" id="PF01935">
    <property type="entry name" value="DUF87"/>
    <property type="match status" value="1"/>
</dbReference>
<reference evidence="3" key="3">
    <citation type="submission" date="2023-12" db="EMBL/GenBank/DDBJ databases">
        <authorList>
            <person name="Sun Q."/>
            <person name="Inoue M."/>
        </authorList>
    </citation>
    <scope>NUCLEOTIDE SEQUENCE</scope>
    <source>
        <strain evidence="3">JCM 12289</strain>
    </source>
</reference>
<feature type="compositionally biased region" description="Acidic residues" evidence="1">
    <location>
        <begin position="736"/>
        <end position="749"/>
    </location>
</feature>
<reference evidence="4" key="2">
    <citation type="submission" date="2022-04" db="EMBL/GenBank/DDBJ databases">
        <title>Sequencing and genomic assembly of Halococcus dombrowskii.</title>
        <authorList>
            <person name="Lim S.W."/>
            <person name="MacLea K.S."/>
        </authorList>
    </citation>
    <scope>NUCLEOTIDE SEQUENCE</scope>
    <source>
        <strain evidence="4">H4</strain>
        <plasmid evidence="4">unnamed3</plasmid>
    </source>
</reference>
<feature type="domain" description="Helicase HerA central" evidence="2">
    <location>
        <begin position="259"/>
        <end position="482"/>
    </location>
</feature>
<dbReference type="EMBL" id="BAAADN010000024">
    <property type="protein sequence ID" value="GAA0459861.1"/>
    <property type="molecule type" value="Genomic_DNA"/>
</dbReference>
<sequence length="975" mass="107239">MSDAADTSDDQPVDELNEDVLVGLAADDDELSWRYKTALAPDSYKRHTDGDEVKGEYGEIDGEYYTQTLEVRDWPAIPAHGFFDRVVSFSMPKVDVTLSTHLTGENERKADRNLAGAADSLKGRVKSLAKNKWIPDYFVEEAATEYADIKRTQNTVSASEYGLYTSHTYIEVRAPDPDTLDTAIKQIRSRMQDVSADAKPLKYHSQLGYQTAAPACKDFMGGKTKMTGDGLSRLIPWTARNLIEPGGIELGINEDTGDPIVLDLQNRETGFNVGVWGTIGSGKTTTVTRLLSRLKMSNPDMPVVIIDPKEEFAGFTWLFDGDRVVIGSDTGINPLQIEETAAEKLEEIGEEAPYRNAIRRAMDFIRSFYDYQGIPFEDKQGTWRKAIQKAYRERGITQNPETHDQESPTFADDVFPIFLEMIRNPEKHVEDELDDVDLSKDELQKTANDIYQNDIGALKEDGEFAHLSQETSIPDLQEIDVLYLDLQNYESETTAGLMMGPLVTAVLELAKKSDEPMALAMDEFHYMLHNSSSLETLKQGYRHSRHSDLSMITATQSVEEFFTESDDGGQQLTESASTLTNLMSVKIWHYLEEMNEDWAGEFDMSESEQQYIDDASTGDPTAQALLQTQKKGSYRMDVNFSDKLNPREFAMNQYDPTDHGSDPLSYLDGYTDRTGRDVTEWSWSMPTETDEQQTETELADGRTVTTDVSDVDTMPGDGAGSAYSVGESTEEKVETEPSDPDASEPDDSQESGGIASRLKDSVSGVVGGNSTIGSVEDPELNDIHGTISARMTADIRAAGFESVEDVFEADNSALAEVEGIDVPKATFIRRHAAKTLGRSPSVIESPETTDKRDEAAADAESSDEPAENDDDQPEAPQPSDASDADESADAAEQSPESADSQPTLTDIREVGSDRADVLREDGFETVEDVAAADQTTLTEVEGIGNTRAARITASANDLLGQLSESTVTDSAGGEE</sequence>